<sequence>MRFVALGMGLIFLGTQDKSDVFVESLRSLPEPFGSMVSTLVEVCAYAGTGNVLKIQKLLHLCSEHYEAKEEPKKNKLRKKGPTNLERFPSGSRISGTSGSGSSNQSVSARRSTPLPQKDPHKEDLSTQQAVAVLGIGLISMGEEVGSQMSLRTFGHLMRYGEPVIRRAVPLALALISISNPQLNILETLSKYSHDSDAETAHNAILAMGLVGAGTNNARLVSMLRQLATYHHKDQISLMLVRLAQGLTHLGKGTMTLNPFHSDRQLMCPAAVAGLFATCFAFLDGNNSVLNSRQHYLLYSLVPAMQPRHLITLVEDDDRPGNLKQVSVSVRVGQAVDVVAQAGKPKTITGFQTHTTPVLLAYGERAELATEEYLPLSPYLEGLVILTKNPDYDSHGYPRQQEIAAFNLFVMFEAVNGIVYTINSLY</sequence>
<evidence type="ECO:0000313" key="6">
    <source>
        <dbReference type="Proteomes" id="UP000298663"/>
    </source>
</evidence>
<dbReference type="PANTHER" id="PTHR10943:SF1">
    <property type="entry name" value="26S PROTEASOME NON-ATPASE REGULATORY SUBUNIT 2"/>
    <property type="match status" value="1"/>
</dbReference>
<dbReference type="STRING" id="34508.A0A4U5NGE5"/>
<feature type="domain" description="26S proteasome non-ATPase regulatory subunit RPN1 C-terminal" evidence="4">
    <location>
        <begin position="339"/>
        <end position="392"/>
    </location>
</feature>
<dbReference type="InterPro" id="IPR011989">
    <property type="entry name" value="ARM-like"/>
</dbReference>
<evidence type="ECO:0000256" key="3">
    <source>
        <dbReference type="SAM" id="MobiDB-lite"/>
    </source>
</evidence>
<dbReference type="GO" id="GO:0005634">
    <property type="term" value="C:nucleus"/>
    <property type="evidence" value="ECO:0007669"/>
    <property type="project" value="TreeGrafter"/>
</dbReference>
<gene>
    <name evidence="5" type="ORF">L596_015490</name>
</gene>
<dbReference type="AlphaFoldDB" id="A0A4U5NGE5"/>
<dbReference type="InterPro" id="IPR002015">
    <property type="entry name" value="Proteasome/cyclosome_rpt"/>
</dbReference>
<keyword evidence="6" id="KW-1185">Reference proteome</keyword>
<dbReference type="GO" id="GO:0008540">
    <property type="term" value="C:proteasome regulatory particle, base subcomplex"/>
    <property type="evidence" value="ECO:0007669"/>
    <property type="project" value="TreeGrafter"/>
</dbReference>
<dbReference type="SUPFAM" id="SSF48371">
    <property type="entry name" value="ARM repeat"/>
    <property type="match status" value="1"/>
</dbReference>
<dbReference type="EMBL" id="AZBU02000004">
    <property type="protein sequence ID" value="TKR81651.1"/>
    <property type="molecule type" value="Genomic_DNA"/>
</dbReference>
<dbReference type="Pfam" id="PF01851">
    <property type="entry name" value="PC_rep"/>
    <property type="match status" value="1"/>
</dbReference>
<name>A0A4U5NGE5_STECR</name>
<dbReference type="Pfam" id="PF18051">
    <property type="entry name" value="RPN1_C"/>
    <property type="match status" value="1"/>
</dbReference>
<keyword evidence="2" id="KW-0647">Proteasome</keyword>
<feature type="compositionally biased region" description="Low complexity" evidence="3">
    <location>
        <begin position="90"/>
        <end position="112"/>
    </location>
</feature>
<evidence type="ECO:0000259" key="4">
    <source>
        <dbReference type="Pfam" id="PF18051"/>
    </source>
</evidence>
<protein>
    <recommendedName>
        <fullName evidence="4">26S proteasome non-ATPase regulatory subunit RPN1 C-terminal domain-containing protein</fullName>
    </recommendedName>
</protein>
<dbReference type="GO" id="GO:0034515">
    <property type="term" value="C:proteasome storage granule"/>
    <property type="evidence" value="ECO:0007669"/>
    <property type="project" value="TreeGrafter"/>
</dbReference>
<proteinExistence type="predicted"/>
<dbReference type="InterPro" id="IPR016024">
    <property type="entry name" value="ARM-type_fold"/>
</dbReference>
<comment type="caution">
    <text evidence="5">The sequence shown here is derived from an EMBL/GenBank/DDBJ whole genome shotgun (WGS) entry which is preliminary data.</text>
</comment>
<dbReference type="InterPro" id="IPR041433">
    <property type="entry name" value="RPN1_C"/>
</dbReference>
<reference evidence="5 6" key="2">
    <citation type="journal article" date="2019" name="G3 (Bethesda)">
        <title>Hybrid Assembly of the Genome of the Entomopathogenic Nematode Steinernema carpocapsae Identifies the X-Chromosome.</title>
        <authorList>
            <person name="Serra L."/>
            <person name="Macchietto M."/>
            <person name="Macias-Munoz A."/>
            <person name="McGill C.J."/>
            <person name="Rodriguez I.M."/>
            <person name="Rodriguez B."/>
            <person name="Murad R."/>
            <person name="Mortazavi A."/>
        </authorList>
    </citation>
    <scope>NUCLEOTIDE SEQUENCE [LARGE SCALE GENOMIC DNA]</scope>
    <source>
        <strain evidence="5 6">ALL</strain>
    </source>
</reference>
<dbReference type="PANTHER" id="PTHR10943">
    <property type="entry name" value="26S PROTEASOME NON-ATPASE REGULATORY SUBUNIT"/>
    <property type="match status" value="1"/>
</dbReference>
<reference evidence="5 6" key="1">
    <citation type="journal article" date="2015" name="Genome Biol.">
        <title>Comparative genomics of Steinernema reveals deeply conserved gene regulatory networks.</title>
        <authorList>
            <person name="Dillman A.R."/>
            <person name="Macchietto M."/>
            <person name="Porter C.F."/>
            <person name="Rogers A."/>
            <person name="Williams B."/>
            <person name="Antoshechkin I."/>
            <person name="Lee M.M."/>
            <person name="Goodwin Z."/>
            <person name="Lu X."/>
            <person name="Lewis E.E."/>
            <person name="Goodrich-Blair H."/>
            <person name="Stock S.P."/>
            <person name="Adams B.J."/>
            <person name="Sternberg P.W."/>
            <person name="Mortazavi A."/>
        </authorList>
    </citation>
    <scope>NUCLEOTIDE SEQUENCE [LARGE SCALE GENOMIC DNA]</scope>
    <source>
        <strain evidence="5 6">ALL</strain>
    </source>
</reference>
<dbReference type="Proteomes" id="UP000298663">
    <property type="component" value="Unassembled WGS sequence"/>
</dbReference>
<organism evidence="5 6">
    <name type="scientific">Steinernema carpocapsae</name>
    <name type="common">Entomopathogenic nematode</name>
    <dbReference type="NCBI Taxonomy" id="34508"/>
    <lineage>
        <taxon>Eukaryota</taxon>
        <taxon>Metazoa</taxon>
        <taxon>Ecdysozoa</taxon>
        <taxon>Nematoda</taxon>
        <taxon>Chromadorea</taxon>
        <taxon>Rhabditida</taxon>
        <taxon>Tylenchina</taxon>
        <taxon>Panagrolaimomorpha</taxon>
        <taxon>Strongyloidoidea</taxon>
        <taxon>Steinernematidae</taxon>
        <taxon>Steinernema</taxon>
    </lineage>
</organism>
<evidence type="ECO:0000256" key="2">
    <source>
        <dbReference type="ARBA" id="ARBA00022942"/>
    </source>
</evidence>
<evidence type="ECO:0000313" key="5">
    <source>
        <dbReference type="EMBL" id="TKR81651.1"/>
    </source>
</evidence>
<keyword evidence="1" id="KW-0677">Repeat</keyword>
<dbReference type="Gene3D" id="1.25.10.10">
    <property type="entry name" value="Leucine-rich Repeat Variant"/>
    <property type="match status" value="1"/>
</dbReference>
<dbReference type="OrthoDB" id="5856852at2759"/>
<dbReference type="GO" id="GO:0043161">
    <property type="term" value="P:proteasome-mediated ubiquitin-dependent protein catabolic process"/>
    <property type="evidence" value="ECO:0007669"/>
    <property type="project" value="TreeGrafter"/>
</dbReference>
<accession>A0A4U5NGE5</accession>
<evidence type="ECO:0000256" key="1">
    <source>
        <dbReference type="ARBA" id="ARBA00022737"/>
    </source>
</evidence>
<feature type="region of interest" description="Disordered" evidence="3">
    <location>
        <begin position="69"/>
        <end position="126"/>
    </location>
</feature>